<evidence type="ECO:0000313" key="2">
    <source>
        <dbReference type="Proteomes" id="UP000658278"/>
    </source>
</evidence>
<protein>
    <recommendedName>
        <fullName evidence="3">TerB family tellurite resistance protein</fullName>
    </recommendedName>
</protein>
<dbReference type="Proteomes" id="UP000658278">
    <property type="component" value="Unassembled WGS sequence"/>
</dbReference>
<name>A0A934RHK0_9BACT</name>
<reference evidence="1" key="1">
    <citation type="submission" date="2021-01" db="EMBL/GenBank/DDBJ databases">
        <title>Modified the classification status of verrucomicrobia.</title>
        <authorList>
            <person name="Feng X."/>
        </authorList>
    </citation>
    <scope>NUCLEOTIDE SEQUENCE</scope>
    <source>
        <strain evidence="1">KCTC 22201</strain>
    </source>
</reference>
<evidence type="ECO:0008006" key="3">
    <source>
        <dbReference type="Google" id="ProtNLM"/>
    </source>
</evidence>
<accession>A0A934RHK0</accession>
<comment type="caution">
    <text evidence="1">The sequence shown here is derived from an EMBL/GenBank/DDBJ whole genome shotgun (WGS) entry which is preliminary data.</text>
</comment>
<keyword evidence="2" id="KW-1185">Reference proteome</keyword>
<dbReference type="EMBL" id="JAENII010000013">
    <property type="protein sequence ID" value="MBK1828450.1"/>
    <property type="molecule type" value="Genomic_DNA"/>
</dbReference>
<gene>
    <name evidence="1" type="ORF">JIN81_15560</name>
</gene>
<proteinExistence type="predicted"/>
<dbReference type="AlphaFoldDB" id="A0A934RHK0"/>
<organism evidence="1 2">
    <name type="scientific">Haloferula rosea</name>
    <dbReference type="NCBI Taxonomy" id="490093"/>
    <lineage>
        <taxon>Bacteria</taxon>
        <taxon>Pseudomonadati</taxon>
        <taxon>Verrucomicrobiota</taxon>
        <taxon>Verrucomicrobiia</taxon>
        <taxon>Verrucomicrobiales</taxon>
        <taxon>Verrucomicrobiaceae</taxon>
        <taxon>Haloferula</taxon>
    </lineage>
</organism>
<sequence>MDSSSKQDLAELLFLALYQDNHLSLEEDSMLQKALDALGWEPSEKTGPSVNKAFAAVREAHSSDEKKEAFFTERAARLKAGGHGSIALEWLGKVLASDGFEGGEAQFLLRAKRLLF</sequence>
<evidence type="ECO:0000313" key="1">
    <source>
        <dbReference type="EMBL" id="MBK1828450.1"/>
    </source>
</evidence>
<dbReference type="RefSeq" id="WP_200281866.1">
    <property type="nucleotide sequence ID" value="NZ_JAENII010000013.1"/>
</dbReference>